<dbReference type="Proteomes" id="UP001141552">
    <property type="component" value="Unassembled WGS sequence"/>
</dbReference>
<accession>A0A9Q0FD92</accession>
<name>A0A9Q0FD92_9ROSI</name>
<evidence type="ECO:0000313" key="2">
    <source>
        <dbReference type="EMBL" id="KAJ4828216.1"/>
    </source>
</evidence>
<keyword evidence="3" id="KW-1185">Reference proteome</keyword>
<gene>
    <name evidence="2" type="ORF">Tsubulata_046111</name>
</gene>
<dbReference type="EMBL" id="JAKUCV010006227">
    <property type="protein sequence ID" value="KAJ4828216.1"/>
    <property type="molecule type" value="Genomic_DNA"/>
</dbReference>
<dbReference type="InterPro" id="IPR003676">
    <property type="entry name" value="SAUR_fam"/>
</dbReference>
<dbReference type="PANTHER" id="PTHR31374">
    <property type="entry name" value="AUXIN-INDUCED PROTEIN-LIKE-RELATED"/>
    <property type="match status" value="1"/>
</dbReference>
<comment type="caution">
    <text evidence="2">The sequence shown here is derived from an EMBL/GenBank/DDBJ whole genome shotgun (WGS) entry which is preliminary data.</text>
</comment>
<dbReference type="AlphaFoldDB" id="A0A9Q0FD92"/>
<reference evidence="2" key="1">
    <citation type="submission" date="2022-02" db="EMBL/GenBank/DDBJ databases">
        <authorList>
            <person name="Henning P.M."/>
            <person name="McCubbin A.G."/>
            <person name="Shore J.S."/>
        </authorList>
    </citation>
    <scope>NUCLEOTIDE SEQUENCE</scope>
    <source>
        <strain evidence="2">F60SS</strain>
        <tissue evidence="2">Leaves</tissue>
    </source>
</reference>
<evidence type="ECO:0000256" key="1">
    <source>
        <dbReference type="ARBA" id="ARBA00006974"/>
    </source>
</evidence>
<dbReference type="PANTHER" id="PTHR31374:SF45">
    <property type="entry name" value="SAUR FAMILY PROTEIN"/>
    <property type="match status" value="1"/>
</dbReference>
<protein>
    <submittedName>
        <fullName evidence="2">Uncharacterized protein</fullName>
    </submittedName>
</protein>
<sequence length="128" mass="14907">MIKKVRFIRKCFYKCLTVSSKIVRFSTATSTRAQEYEQIRSSVKEDYYIPEDVPKGHLAVYVGEDCKRFVISIALLEHPLFKALLDRAEEVFGFDAGSKLCIPCNENMFMSILHGVKSQQDRRFFFCF</sequence>
<dbReference type="Pfam" id="PF02519">
    <property type="entry name" value="Auxin_inducible"/>
    <property type="match status" value="1"/>
</dbReference>
<comment type="similarity">
    <text evidence="1">Belongs to the ARG7 family.</text>
</comment>
<reference evidence="2" key="2">
    <citation type="journal article" date="2023" name="Plants (Basel)">
        <title>Annotation of the Turnera subulata (Passifloraceae) Draft Genome Reveals the S-Locus Evolved after the Divergence of Turneroideae from Passifloroideae in a Stepwise Manner.</title>
        <authorList>
            <person name="Henning P.M."/>
            <person name="Roalson E.H."/>
            <person name="Mir W."/>
            <person name="McCubbin A.G."/>
            <person name="Shore J.S."/>
        </authorList>
    </citation>
    <scope>NUCLEOTIDE SEQUENCE</scope>
    <source>
        <strain evidence="2">F60SS</strain>
    </source>
</reference>
<organism evidence="2 3">
    <name type="scientific">Turnera subulata</name>
    <dbReference type="NCBI Taxonomy" id="218843"/>
    <lineage>
        <taxon>Eukaryota</taxon>
        <taxon>Viridiplantae</taxon>
        <taxon>Streptophyta</taxon>
        <taxon>Embryophyta</taxon>
        <taxon>Tracheophyta</taxon>
        <taxon>Spermatophyta</taxon>
        <taxon>Magnoliopsida</taxon>
        <taxon>eudicotyledons</taxon>
        <taxon>Gunneridae</taxon>
        <taxon>Pentapetalae</taxon>
        <taxon>rosids</taxon>
        <taxon>fabids</taxon>
        <taxon>Malpighiales</taxon>
        <taxon>Passifloraceae</taxon>
        <taxon>Turnera</taxon>
    </lineage>
</organism>
<dbReference type="GO" id="GO:0009733">
    <property type="term" value="P:response to auxin"/>
    <property type="evidence" value="ECO:0007669"/>
    <property type="project" value="InterPro"/>
</dbReference>
<evidence type="ECO:0000313" key="3">
    <source>
        <dbReference type="Proteomes" id="UP001141552"/>
    </source>
</evidence>
<dbReference type="OrthoDB" id="1840940at2759"/>
<proteinExistence type="inferred from homology"/>